<keyword evidence="1" id="KW-0812">Transmembrane</keyword>
<dbReference type="RefSeq" id="WP_192787039.1">
    <property type="nucleotide sequence ID" value="NZ_JADBEK010000001.1"/>
</dbReference>
<keyword evidence="1" id="KW-0472">Membrane</keyword>
<gene>
    <name evidence="2" type="ORF">H4W80_004741</name>
</gene>
<comment type="caution">
    <text evidence="2">The sequence shown here is derived from an EMBL/GenBank/DDBJ whole genome shotgun (WGS) entry which is preliminary data.</text>
</comment>
<dbReference type="InterPro" id="IPR027417">
    <property type="entry name" value="P-loop_NTPase"/>
</dbReference>
<dbReference type="InterPro" id="IPR011990">
    <property type="entry name" value="TPR-like_helical_dom_sf"/>
</dbReference>
<name>A0ABR9M1V7_9ACTN</name>
<dbReference type="Proteomes" id="UP000633509">
    <property type="component" value="Unassembled WGS sequence"/>
</dbReference>
<evidence type="ECO:0000313" key="2">
    <source>
        <dbReference type="EMBL" id="MBE1586483.1"/>
    </source>
</evidence>
<keyword evidence="1" id="KW-1133">Transmembrane helix</keyword>
<organism evidence="2 3">
    <name type="scientific">Nonomuraea angiospora</name>
    <dbReference type="NCBI Taxonomy" id="46172"/>
    <lineage>
        <taxon>Bacteria</taxon>
        <taxon>Bacillati</taxon>
        <taxon>Actinomycetota</taxon>
        <taxon>Actinomycetes</taxon>
        <taxon>Streptosporangiales</taxon>
        <taxon>Streptosporangiaceae</taxon>
        <taxon>Nonomuraea</taxon>
    </lineage>
</organism>
<evidence type="ECO:0008006" key="4">
    <source>
        <dbReference type="Google" id="ProtNLM"/>
    </source>
</evidence>
<reference evidence="2 3" key="1">
    <citation type="submission" date="2020-10" db="EMBL/GenBank/DDBJ databases">
        <title>Sequencing the genomes of 1000 actinobacteria strains.</title>
        <authorList>
            <person name="Klenk H.-P."/>
        </authorList>
    </citation>
    <scope>NUCLEOTIDE SEQUENCE [LARGE SCALE GENOMIC DNA]</scope>
    <source>
        <strain evidence="2 3">DSM 43173</strain>
    </source>
</reference>
<dbReference type="Gene3D" id="1.25.40.10">
    <property type="entry name" value="Tetratricopeptide repeat domain"/>
    <property type="match status" value="1"/>
</dbReference>
<dbReference type="SUPFAM" id="SSF81901">
    <property type="entry name" value="HCP-like"/>
    <property type="match status" value="1"/>
</dbReference>
<dbReference type="SUPFAM" id="SSF52540">
    <property type="entry name" value="P-loop containing nucleoside triphosphate hydrolases"/>
    <property type="match status" value="1"/>
</dbReference>
<sequence length="725" mass="79428">MPRWWPWAVAVSCSVALLMAITVAIVREGLEYAGWLAAVLALLVVPPALVGWARRRSTQRERLGDRFVAGPRDRLPRVRDLVRVAALDHRFGRADARADEVPFIRRDASREVEEALKAGGFVLVTGESTSGKTRAAFEAMRACLSGHVVVAPYLSEDVRQAVELARRHRPSVLWLDDVERYLGGAKLTVGMVDDLLQDGEIVILATIRTVELEAFGSRADAADPDERETEYRRVGRQLLGRATWVPLPLQWSEHEVARANAAAGDDRVADALAHADEFGVAEYLAAGPQLLEDWRAAHSPSSAHLRGWALVAAAVDVRRAGYTSGVTLDFLRPLHDHYLRGTPYHAISRPEPWEEAVAWAVHRPYATTSMLIPQGDGLYRTFDYLMDAVQEDPRKEVWDALIGLLDGSDLAALLDVGSTAYDYGVLDAAERAVRLVADKDEGHLGAEARATLGLVLEARADAGEGSYTAARHEYRRAVDSGWPEAIAQAQMRLGILLAKLDEREESVKWLKLARDSGHSWYGGRASRHLGYWLEWWGEVAQAQEAFEHTIDHGHPRQAIKAMIAMGDLLAGHDSQAAADAYRRAMDAGDPELATAAALYLGVLLNGESRRQAHEAMERAAGFSDEHGDPWLVAAFEFMLNDYAGASEHTRLAYRAARSLRRLEQIAAVGHPRVAPLALVYLGIVRRADGDEIGARAAWTQALASGHQPAHELAGELLAESGSADA</sequence>
<feature type="transmembrane region" description="Helical" evidence="1">
    <location>
        <begin position="7"/>
        <end position="26"/>
    </location>
</feature>
<protein>
    <recommendedName>
        <fullName evidence="4">Tetratricopeptide repeat protein</fullName>
    </recommendedName>
</protein>
<dbReference type="EMBL" id="JADBEK010000001">
    <property type="protein sequence ID" value="MBE1586483.1"/>
    <property type="molecule type" value="Genomic_DNA"/>
</dbReference>
<evidence type="ECO:0000256" key="1">
    <source>
        <dbReference type="SAM" id="Phobius"/>
    </source>
</evidence>
<evidence type="ECO:0000313" key="3">
    <source>
        <dbReference type="Proteomes" id="UP000633509"/>
    </source>
</evidence>
<proteinExistence type="predicted"/>
<accession>A0ABR9M1V7</accession>
<feature type="transmembrane region" description="Helical" evidence="1">
    <location>
        <begin position="32"/>
        <end position="53"/>
    </location>
</feature>
<keyword evidence="3" id="KW-1185">Reference proteome</keyword>